<dbReference type="AlphaFoldDB" id="A0AA38CF43"/>
<sequence length="78" mass="8950">PPKGKHIVENVPAPNPTTTIEVDEEEEECEDSGVLEHRGWRQPTERVETEHTDAPPQVQEADEDLDVDVVPEEHRFKR</sequence>
<feature type="non-terminal residue" evidence="2">
    <location>
        <position position="1"/>
    </location>
</feature>
<evidence type="ECO:0000313" key="2">
    <source>
        <dbReference type="EMBL" id="KAH9298845.1"/>
    </source>
</evidence>
<dbReference type="EMBL" id="JAHRHJ020000010">
    <property type="protein sequence ID" value="KAH9298845.1"/>
    <property type="molecule type" value="Genomic_DNA"/>
</dbReference>
<feature type="region of interest" description="Disordered" evidence="1">
    <location>
        <begin position="40"/>
        <end position="63"/>
    </location>
</feature>
<accession>A0AA38CF43</accession>
<feature type="non-terminal residue" evidence="2">
    <location>
        <position position="78"/>
    </location>
</feature>
<evidence type="ECO:0000256" key="1">
    <source>
        <dbReference type="SAM" id="MobiDB-lite"/>
    </source>
</evidence>
<name>A0AA38CF43_TAXCH</name>
<comment type="caution">
    <text evidence="2">The sequence shown here is derived from an EMBL/GenBank/DDBJ whole genome shotgun (WGS) entry which is preliminary data.</text>
</comment>
<gene>
    <name evidence="2" type="ORF">KI387_030527</name>
</gene>
<evidence type="ECO:0000313" key="3">
    <source>
        <dbReference type="Proteomes" id="UP000824469"/>
    </source>
</evidence>
<protein>
    <submittedName>
        <fullName evidence="2">Uncharacterized protein</fullName>
    </submittedName>
</protein>
<reference evidence="2 3" key="1">
    <citation type="journal article" date="2021" name="Nat. Plants">
        <title>The Taxus genome provides insights into paclitaxel biosynthesis.</title>
        <authorList>
            <person name="Xiong X."/>
            <person name="Gou J."/>
            <person name="Liao Q."/>
            <person name="Li Y."/>
            <person name="Zhou Q."/>
            <person name="Bi G."/>
            <person name="Li C."/>
            <person name="Du R."/>
            <person name="Wang X."/>
            <person name="Sun T."/>
            <person name="Guo L."/>
            <person name="Liang H."/>
            <person name="Lu P."/>
            <person name="Wu Y."/>
            <person name="Zhang Z."/>
            <person name="Ro D.K."/>
            <person name="Shang Y."/>
            <person name="Huang S."/>
            <person name="Yan J."/>
        </authorList>
    </citation>
    <scope>NUCLEOTIDE SEQUENCE [LARGE SCALE GENOMIC DNA]</scope>
    <source>
        <strain evidence="2">Ta-2019</strain>
    </source>
</reference>
<feature type="compositionally biased region" description="Basic and acidic residues" evidence="1">
    <location>
        <begin position="40"/>
        <end position="53"/>
    </location>
</feature>
<keyword evidence="3" id="KW-1185">Reference proteome</keyword>
<dbReference type="Proteomes" id="UP000824469">
    <property type="component" value="Unassembled WGS sequence"/>
</dbReference>
<proteinExistence type="predicted"/>
<organism evidence="2 3">
    <name type="scientific">Taxus chinensis</name>
    <name type="common">Chinese yew</name>
    <name type="synonym">Taxus wallichiana var. chinensis</name>
    <dbReference type="NCBI Taxonomy" id="29808"/>
    <lineage>
        <taxon>Eukaryota</taxon>
        <taxon>Viridiplantae</taxon>
        <taxon>Streptophyta</taxon>
        <taxon>Embryophyta</taxon>
        <taxon>Tracheophyta</taxon>
        <taxon>Spermatophyta</taxon>
        <taxon>Pinopsida</taxon>
        <taxon>Pinidae</taxon>
        <taxon>Conifers II</taxon>
        <taxon>Cupressales</taxon>
        <taxon>Taxaceae</taxon>
        <taxon>Taxus</taxon>
    </lineage>
</organism>